<keyword evidence="4" id="KW-0808">Transferase</keyword>
<comment type="similarity">
    <text evidence="2">Belongs to the geminiviridae Rep protein family.</text>
</comment>
<evidence type="ECO:0000256" key="6">
    <source>
        <dbReference type="ARBA" id="ARBA00022705"/>
    </source>
</evidence>
<feature type="binding site" evidence="15">
    <location>
        <position position="97"/>
    </location>
    <ligand>
        <name>a divalent metal cation</name>
        <dbReference type="ChEBI" id="CHEBI:60240"/>
    </ligand>
</feature>
<dbReference type="Gene3D" id="3.40.1310.20">
    <property type="match status" value="1"/>
</dbReference>
<organism evidence="17">
    <name type="scientific">Genomoviridae sp</name>
    <dbReference type="NCBI Taxonomy" id="2202565"/>
    <lineage>
        <taxon>Viruses</taxon>
        <taxon>Monodnaviria</taxon>
        <taxon>Shotokuvirae</taxon>
        <taxon>Cressdnaviricota</taxon>
        <taxon>Repensiviricetes</taxon>
        <taxon>Geplafuvirales</taxon>
        <taxon>Genomoviridae</taxon>
    </lineage>
</organism>
<dbReference type="InterPro" id="IPR001301">
    <property type="entry name" value="Gemini_AL1_CLV"/>
</dbReference>
<keyword evidence="6" id="KW-0235">DNA replication</keyword>
<proteinExistence type="inferred from homology"/>
<evidence type="ECO:0000256" key="14">
    <source>
        <dbReference type="PIRSR" id="PIRSR601191-1"/>
    </source>
</evidence>
<evidence type="ECO:0000256" key="7">
    <source>
        <dbReference type="ARBA" id="ARBA00022722"/>
    </source>
</evidence>
<dbReference type="PRINTS" id="PR00228">
    <property type="entry name" value="GEMCOATCLVL1"/>
</dbReference>
<dbReference type="Pfam" id="PF00799">
    <property type="entry name" value="Gemini_AL1"/>
    <property type="match status" value="1"/>
</dbReference>
<keyword evidence="5" id="KW-0548">Nucleotidyltransferase</keyword>
<feature type="domain" description="CRESS-DNA virus Rep endonuclease" evidence="16">
    <location>
        <begin position="7"/>
        <end position="112"/>
    </location>
</feature>
<evidence type="ECO:0000259" key="16">
    <source>
        <dbReference type="PROSITE" id="PS52020"/>
    </source>
</evidence>
<dbReference type="SUPFAM" id="SSF55464">
    <property type="entry name" value="Origin of replication-binding domain, RBD-like"/>
    <property type="match status" value="1"/>
</dbReference>
<keyword evidence="10" id="KW-0255">Endonuclease</keyword>
<dbReference type="PRINTS" id="PR00227">
    <property type="entry name" value="GEMCOATAL1"/>
</dbReference>
<sequence>MPAAEFAIDGVHVFLTYPQCPLEREQLRDILIERTDPSKYLIARERHSDGNYHLHAYLHFGRRRRFVGTTVFDVDGHHPNIQRPRSARSVIAYCSKEDTEPLANFDYSQGETDDNWSSLLERSNSKTEFLEAVRCRFPRDYVLNLERLLFFCEWRFGRDETEYVGRARSDLVELPSMKDWVEVNLLQRPRSLILIGASRLGKTEWARSLGKAMYFCSLFNVDDWDDGADYAIFDDINWRYFPNWKPFLGCQKQFTVTDKYRKKRTVRWGKPSIILGNEDDTDPTRVVSRTELDWIDANCVVVRLQAPLFQ</sequence>
<keyword evidence="12" id="KW-0190">Covalent protein-DNA linkage</keyword>
<dbReference type="GO" id="GO:0016888">
    <property type="term" value="F:DNA endonuclease activity, producing 5'-phosphomonoesters"/>
    <property type="evidence" value="ECO:0007669"/>
    <property type="project" value="InterPro"/>
</dbReference>
<feature type="active site" description="For DNA cleavage activity" evidence="14">
    <location>
        <position position="93"/>
    </location>
</feature>
<evidence type="ECO:0000256" key="5">
    <source>
        <dbReference type="ARBA" id="ARBA00022695"/>
    </source>
</evidence>
<dbReference type="GO" id="GO:0000166">
    <property type="term" value="F:nucleotide binding"/>
    <property type="evidence" value="ECO:0007669"/>
    <property type="project" value="UniProtKB-KW"/>
</dbReference>
<evidence type="ECO:0000256" key="10">
    <source>
        <dbReference type="ARBA" id="ARBA00022759"/>
    </source>
</evidence>
<dbReference type="GO" id="GO:0003677">
    <property type="term" value="F:DNA binding"/>
    <property type="evidence" value="ECO:0007669"/>
    <property type="project" value="UniProtKB-KW"/>
</dbReference>
<dbReference type="GO" id="GO:0005198">
    <property type="term" value="F:structural molecule activity"/>
    <property type="evidence" value="ECO:0007669"/>
    <property type="project" value="InterPro"/>
</dbReference>
<dbReference type="PROSITE" id="PS52020">
    <property type="entry name" value="CRESS_DNA_REP"/>
    <property type="match status" value="1"/>
</dbReference>
<feature type="binding site" evidence="15">
    <location>
        <position position="53"/>
    </location>
    <ligand>
        <name>a divalent metal cation</name>
        <dbReference type="ChEBI" id="CHEBI:60240"/>
    </ligand>
</feature>
<feature type="binding site" evidence="15">
    <location>
        <position position="45"/>
    </location>
    <ligand>
        <name>a divalent metal cation</name>
        <dbReference type="ChEBI" id="CHEBI:60240"/>
    </ligand>
</feature>
<keyword evidence="7" id="KW-0540">Nuclease</keyword>
<dbReference type="InterPro" id="IPR022692">
    <property type="entry name" value="Gemini_AL1_REP_central"/>
</dbReference>
<dbReference type="Pfam" id="PF08283">
    <property type="entry name" value="Gemini_AL1_M"/>
    <property type="match status" value="1"/>
</dbReference>
<evidence type="ECO:0000256" key="1">
    <source>
        <dbReference type="ARBA" id="ARBA00004147"/>
    </source>
</evidence>
<evidence type="ECO:0000256" key="13">
    <source>
        <dbReference type="ARBA" id="ARBA00023125"/>
    </source>
</evidence>
<evidence type="ECO:0000256" key="3">
    <source>
        <dbReference type="ARBA" id="ARBA00022562"/>
    </source>
</evidence>
<evidence type="ECO:0000256" key="12">
    <source>
        <dbReference type="ARBA" id="ARBA00023124"/>
    </source>
</evidence>
<keyword evidence="9" id="KW-0547">Nucleotide-binding</keyword>
<reference evidence="17" key="1">
    <citation type="submission" date="2020-04" db="EMBL/GenBank/DDBJ databases">
        <title>Genomes of microviruses in a sewage oxidation pond.</title>
        <authorList>
            <person name="Schreck J."/>
            <person name="Kraberger S."/>
            <person name="Scotch M."/>
            <person name="Halden R.U."/>
            <person name="Varsani A."/>
        </authorList>
    </citation>
    <scope>NUCLEOTIDE SEQUENCE</scope>
    <source>
        <strain evidence="17">6434_474</strain>
    </source>
</reference>
<comment type="cofactor">
    <cofactor evidence="15">
        <name>Mg(2+)</name>
        <dbReference type="ChEBI" id="CHEBI:18420"/>
    </cofactor>
    <cofactor evidence="15">
        <name>Mn(2+)</name>
        <dbReference type="ChEBI" id="CHEBI:29035"/>
    </cofactor>
    <text evidence="15">Divalent metal cations, possibly Mg(2+) or Mn(2+).</text>
</comment>
<name>A0A858NF32_9VIRU</name>
<accession>A0A858NF32</accession>
<dbReference type="GO" id="GO:0046872">
    <property type="term" value="F:metal ion binding"/>
    <property type="evidence" value="ECO:0007669"/>
    <property type="project" value="UniProtKB-KW"/>
</dbReference>
<evidence type="ECO:0000313" key="17">
    <source>
        <dbReference type="EMBL" id="QJB18618.1"/>
    </source>
</evidence>
<evidence type="ECO:0000256" key="2">
    <source>
        <dbReference type="ARBA" id="ARBA00006240"/>
    </source>
</evidence>
<dbReference type="EMBL" id="MT309850">
    <property type="protein sequence ID" value="QJB18618.1"/>
    <property type="molecule type" value="Genomic_DNA"/>
</dbReference>
<keyword evidence="11" id="KW-0378">Hydrolase</keyword>
<keyword evidence="3" id="KW-1048">Host nucleus</keyword>
<keyword evidence="13" id="KW-0238">DNA-binding</keyword>
<dbReference type="InterPro" id="IPR049912">
    <property type="entry name" value="CRESS_DNA_REP"/>
</dbReference>
<keyword evidence="8 15" id="KW-0479">Metal-binding</keyword>
<dbReference type="InterPro" id="IPR001191">
    <property type="entry name" value="Gemini_AL1_REP"/>
</dbReference>
<evidence type="ECO:0000256" key="8">
    <source>
        <dbReference type="ARBA" id="ARBA00022723"/>
    </source>
</evidence>
<evidence type="ECO:0000256" key="4">
    <source>
        <dbReference type="ARBA" id="ARBA00022679"/>
    </source>
</evidence>
<dbReference type="GO" id="GO:0042025">
    <property type="term" value="C:host cell nucleus"/>
    <property type="evidence" value="ECO:0007669"/>
    <property type="project" value="UniProtKB-SubCell"/>
</dbReference>
<feature type="binding site" evidence="15">
    <location>
        <position position="55"/>
    </location>
    <ligand>
        <name>a divalent metal cation</name>
        <dbReference type="ChEBI" id="CHEBI:60240"/>
    </ligand>
</feature>
<comment type="subcellular location">
    <subcellularLocation>
        <location evidence="1">Host nucleus</location>
    </subcellularLocation>
</comment>
<dbReference type="GO" id="GO:0006260">
    <property type="term" value="P:DNA replication"/>
    <property type="evidence" value="ECO:0007669"/>
    <property type="project" value="UniProtKB-KW"/>
</dbReference>
<protein>
    <submittedName>
        <fullName evidence="17">Replication-associated protein</fullName>
    </submittedName>
</protein>
<dbReference type="GO" id="GO:0016779">
    <property type="term" value="F:nucleotidyltransferase activity"/>
    <property type="evidence" value="ECO:0007669"/>
    <property type="project" value="UniProtKB-KW"/>
</dbReference>
<evidence type="ECO:0000256" key="11">
    <source>
        <dbReference type="ARBA" id="ARBA00022801"/>
    </source>
</evidence>
<evidence type="ECO:0000256" key="15">
    <source>
        <dbReference type="PIRSR" id="PIRSR601191-2"/>
    </source>
</evidence>
<evidence type="ECO:0000256" key="9">
    <source>
        <dbReference type="ARBA" id="ARBA00022741"/>
    </source>
</evidence>